<evidence type="ECO:0000313" key="2">
    <source>
        <dbReference type="Proteomes" id="UP001497480"/>
    </source>
</evidence>
<comment type="caution">
    <text evidence="1">The sequence shown here is derived from an EMBL/GenBank/DDBJ whole genome shotgun (WGS) entry which is preliminary data.</text>
</comment>
<protein>
    <submittedName>
        <fullName evidence="1">Uncharacterized protein</fullName>
    </submittedName>
</protein>
<name>A0AAV1VU29_LUPLU</name>
<dbReference type="Proteomes" id="UP001497480">
    <property type="component" value="Unassembled WGS sequence"/>
</dbReference>
<proteinExistence type="predicted"/>
<dbReference type="EMBL" id="CAXHTB010000001">
    <property type="protein sequence ID" value="CAL0300401.1"/>
    <property type="molecule type" value="Genomic_DNA"/>
</dbReference>
<evidence type="ECO:0000313" key="1">
    <source>
        <dbReference type="EMBL" id="CAL0300401.1"/>
    </source>
</evidence>
<sequence length="57" mass="6441">MHVSSSYHPIASFRFSQTSVRLILALLRQVLHLSVLISPLHSAVAYTLSVFSPYERL</sequence>
<keyword evidence="2" id="KW-1185">Reference proteome</keyword>
<gene>
    <name evidence="1" type="ORF">LLUT_LOCUS1461</name>
</gene>
<dbReference type="AlphaFoldDB" id="A0AAV1VU29"/>
<reference evidence="1 2" key="1">
    <citation type="submission" date="2024-03" db="EMBL/GenBank/DDBJ databases">
        <authorList>
            <person name="Martinez-Hernandez J."/>
        </authorList>
    </citation>
    <scope>NUCLEOTIDE SEQUENCE [LARGE SCALE GENOMIC DNA]</scope>
</reference>
<accession>A0AAV1VU29</accession>
<organism evidence="1 2">
    <name type="scientific">Lupinus luteus</name>
    <name type="common">European yellow lupine</name>
    <dbReference type="NCBI Taxonomy" id="3873"/>
    <lineage>
        <taxon>Eukaryota</taxon>
        <taxon>Viridiplantae</taxon>
        <taxon>Streptophyta</taxon>
        <taxon>Embryophyta</taxon>
        <taxon>Tracheophyta</taxon>
        <taxon>Spermatophyta</taxon>
        <taxon>Magnoliopsida</taxon>
        <taxon>eudicotyledons</taxon>
        <taxon>Gunneridae</taxon>
        <taxon>Pentapetalae</taxon>
        <taxon>rosids</taxon>
        <taxon>fabids</taxon>
        <taxon>Fabales</taxon>
        <taxon>Fabaceae</taxon>
        <taxon>Papilionoideae</taxon>
        <taxon>50 kb inversion clade</taxon>
        <taxon>genistoids sensu lato</taxon>
        <taxon>core genistoids</taxon>
        <taxon>Genisteae</taxon>
        <taxon>Lupinus</taxon>
    </lineage>
</organism>